<dbReference type="EMBL" id="AFWT01000014">
    <property type="protein sequence ID" value="EGV31118.1"/>
    <property type="molecule type" value="Genomic_DNA"/>
</dbReference>
<name>G2E1R0_9GAMM</name>
<comment type="caution">
    <text evidence="1">The sequence shown here is derived from an EMBL/GenBank/DDBJ whole genome shotgun (WGS) entry which is preliminary data.</text>
</comment>
<evidence type="ECO:0000313" key="2">
    <source>
        <dbReference type="Proteomes" id="UP000004200"/>
    </source>
</evidence>
<dbReference type="STRING" id="765913.ThidrDRAFT_2223"/>
<organism evidence="1 2">
    <name type="scientific">Thiorhodococcus drewsii AZ1</name>
    <dbReference type="NCBI Taxonomy" id="765913"/>
    <lineage>
        <taxon>Bacteria</taxon>
        <taxon>Pseudomonadati</taxon>
        <taxon>Pseudomonadota</taxon>
        <taxon>Gammaproteobacteria</taxon>
        <taxon>Chromatiales</taxon>
        <taxon>Chromatiaceae</taxon>
        <taxon>Thiorhodococcus</taxon>
    </lineage>
</organism>
<dbReference type="Proteomes" id="UP000004200">
    <property type="component" value="Unassembled WGS sequence"/>
</dbReference>
<dbReference type="AlphaFoldDB" id="G2E1R0"/>
<keyword evidence="2" id="KW-1185">Reference proteome</keyword>
<proteinExistence type="predicted"/>
<reference evidence="1 2" key="1">
    <citation type="submission" date="2011-06" db="EMBL/GenBank/DDBJ databases">
        <title>The draft genome of Thiorhodococcus drewsii AZ1.</title>
        <authorList>
            <consortium name="US DOE Joint Genome Institute (JGI-PGF)"/>
            <person name="Lucas S."/>
            <person name="Han J."/>
            <person name="Lapidus A."/>
            <person name="Cheng J.-F."/>
            <person name="Goodwin L."/>
            <person name="Pitluck S."/>
            <person name="Peters L."/>
            <person name="Land M.L."/>
            <person name="Hauser L."/>
            <person name="Vogl K."/>
            <person name="Liu Z."/>
            <person name="Imhoff J."/>
            <person name="Thiel V."/>
            <person name="Frigaard N.-U."/>
            <person name="Bryant D.A."/>
            <person name="Woyke T.J."/>
        </authorList>
    </citation>
    <scope>NUCLEOTIDE SEQUENCE [LARGE SCALE GENOMIC DNA]</scope>
    <source>
        <strain evidence="1 2">AZ1</strain>
    </source>
</reference>
<evidence type="ECO:0000313" key="1">
    <source>
        <dbReference type="EMBL" id="EGV31118.1"/>
    </source>
</evidence>
<accession>G2E1R0</accession>
<sequence>MIKAWEGDGYRLPDFVAGRFSERLWSPIFLNSFIQQFQEQICVLP</sequence>
<protein>
    <submittedName>
        <fullName evidence="1">Uncharacterized protein</fullName>
    </submittedName>
</protein>
<gene>
    <name evidence="1" type="ORF">ThidrDRAFT_2223</name>
</gene>